<dbReference type="InterPro" id="IPR001356">
    <property type="entry name" value="HD"/>
</dbReference>
<dbReference type="Proteomes" id="UP001558652">
    <property type="component" value="Unassembled WGS sequence"/>
</dbReference>
<dbReference type="Gene3D" id="1.10.10.60">
    <property type="entry name" value="Homeodomain-like"/>
    <property type="match status" value="1"/>
</dbReference>
<evidence type="ECO:0000256" key="3">
    <source>
        <dbReference type="ARBA" id="ARBA00038425"/>
    </source>
</evidence>
<dbReference type="AlphaFoldDB" id="A0ABD0Y9B1"/>
<proteinExistence type="inferred from homology"/>
<feature type="compositionally biased region" description="Basic and acidic residues" evidence="5">
    <location>
        <begin position="8"/>
        <end position="29"/>
    </location>
</feature>
<keyword evidence="4" id="KW-0371">Homeobox</keyword>
<dbReference type="InterPro" id="IPR050674">
    <property type="entry name" value="Msh_Homeobox_Regulators"/>
</dbReference>
<dbReference type="PANTHER" id="PTHR24338">
    <property type="entry name" value="HOMEOBOX PROTEIN MSX"/>
    <property type="match status" value="1"/>
</dbReference>
<comment type="subcellular location">
    <subcellularLocation>
        <location evidence="1 4">Nucleus</location>
    </subcellularLocation>
</comment>
<accession>A0ABD0Y9B1</accession>
<feature type="domain" description="Homeobox" evidence="6">
    <location>
        <begin position="35"/>
        <end position="76"/>
    </location>
</feature>
<feature type="region of interest" description="Disordered" evidence="5">
    <location>
        <begin position="1"/>
        <end position="35"/>
    </location>
</feature>
<evidence type="ECO:0000256" key="5">
    <source>
        <dbReference type="SAM" id="MobiDB-lite"/>
    </source>
</evidence>
<keyword evidence="2" id="KW-0217">Developmental protein</keyword>
<evidence type="ECO:0000256" key="2">
    <source>
        <dbReference type="ARBA" id="ARBA00022473"/>
    </source>
</evidence>
<dbReference type="Pfam" id="PF00046">
    <property type="entry name" value="Homeodomain"/>
    <property type="match status" value="1"/>
</dbReference>
<evidence type="ECO:0000259" key="6">
    <source>
        <dbReference type="Pfam" id="PF00046"/>
    </source>
</evidence>
<keyword evidence="4" id="KW-0539">Nucleus</keyword>
<keyword evidence="8" id="KW-1185">Reference proteome</keyword>
<protein>
    <recommendedName>
        <fullName evidence="6">Homeobox domain-containing protein</fullName>
    </recommendedName>
</protein>
<dbReference type="GO" id="GO:0005634">
    <property type="term" value="C:nucleus"/>
    <property type="evidence" value="ECO:0007669"/>
    <property type="project" value="UniProtKB-SubCell"/>
</dbReference>
<evidence type="ECO:0000313" key="8">
    <source>
        <dbReference type="Proteomes" id="UP001558652"/>
    </source>
</evidence>
<organism evidence="7 8">
    <name type="scientific">Ranatra chinensis</name>
    <dbReference type="NCBI Taxonomy" id="642074"/>
    <lineage>
        <taxon>Eukaryota</taxon>
        <taxon>Metazoa</taxon>
        <taxon>Ecdysozoa</taxon>
        <taxon>Arthropoda</taxon>
        <taxon>Hexapoda</taxon>
        <taxon>Insecta</taxon>
        <taxon>Pterygota</taxon>
        <taxon>Neoptera</taxon>
        <taxon>Paraneoptera</taxon>
        <taxon>Hemiptera</taxon>
        <taxon>Heteroptera</taxon>
        <taxon>Panheteroptera</taxon>
        <taxon>Nepomorpha</taxon>
        <taxon>Nepidae</taxon>
        <taxon>Ranatrinae</taxon>
        <taxon>Ranatra</taxon>
    </lineage>
</organism>
<dbReference type="InterPro" id="IPR009057">
    <property type="entry name" value="Homeodomain-like_sf"/>
</dbReference>
<evidence type="ECO:0000313" key="7">
    <source>
        <dbReference type="EMBL" id="KAL1114793.1"/>
    </source>
</evidence>
<reference evidence="7 8" key="1">
    <citation type="submission" date="2024-07" db="EMBL/GenBank/DDBJ databases">
        <title>Chromosome-level genome assembly of the water stick insect Ranatra chinensis (Heteroptera: Nepidae).</title>
        <authorList>
            <person name="Liu X."/>
        </authorList>
    </citation>
    <scope>NUCLEOTIDE SEQUENCE [LARGE SCALE GENOMIC DNA]</scope>
    <source>
        <strain evidence="7">Cailab_2021Rc</strain>
        <tissue evidence="7">Muscle</tissue>
    </source>
</reference>
<dbReference type="CDD" id="cd00086">
    <property type="entry name" value="homeodomain"/>
    <property type="match status" value="1"/>
</dbReference>
<dbReference type="EMBL" id="JBFDAA010000021">
    <property type="protein sequence ID" value="KAL1114793.1"/>
    <property type="molecule type" value="Genomic_DNA"/>
</dbReference>
<sequence length="115" mass="12916">MASKRRNTFHENKKQETTEIGSKRKEGVQKRKLGRNPRIPFSASQVAALEERYRQSPYLSTDDVAHLSNLLRLSDTRGGYPGIGVSFEFGVKGFEFFAKDSSDCVDIEVGMKSVV</sequence>
<dbReference type="SUPFAM" id="SSF46689">
    <property type="entry name" value="Homeodomain-like"/>
    <property type="match status" value="1"/>
</dbReference>
<keyword evidence="4" id="KW-0238">DNA-binding</keyword>
<comment type="caution">
    <text evidence="7">The sequence shown here is derived from an EMBL/GenBank/DDBJ whole genome shotgun (WGS) entry which is preliminary data.</text>
</comment>
<name>A0ABD0Y9B1_9HEMI</name>
<evidence type="ECO:0000256" key="4">
    <source>
        <dbReference type="RuleBase" id="RU000682"/>
    </source>
</evidence>
<gene>
    <name evidence="7" type="ORF">AAG570_007617</name>
</gene>
<dbReference type="GO" id="GO:0003677">
    <property type="term" value="F:DNA binding"/>
    <property type="evidence" value="ECO:0007669"/>
    <property type="project" value="UniProtKB-KW"/>
</dbReference>
<dbReference type="PANTHER" id="PTHR24338:SF0">
    <property type="entry name" value="MUSCLE SEGMENTATION HOMEOBOX"/>
    <property type="match status" value="1"/>
</dbReference>
<evidence type="ECO:0000256" key="1">
    <source>
        <dbReference type="ARBA" id="ARBA00004123"/>
    </source>
</evidence>
<comment type="similarity">
    <text evidence="3">Belongs to the Msh homeobox family.</text>
</comment>